<dbReference type="InterPro" id="IPR002123">
    <property type="entry name" value="Plipid/glycerol_acylTrfase"/>
</dbReference>
<dbReference type="PANTHER" id="PTHR22753">
    <property type="entry name" value="TRANSMEMBRANE PROTEIN 68"/>
    <property type="match status" value="1"/>
</dbReference>
<dbReference type="AlphaFoldDB" id="A0A6P9CP06"/>
<protein>
    <submittedName>
        <fullName evidence="4">Monoacylglycerol/Diacylglycerol O-acyltransferase-like</fullName>
    </submittedName>
</protein>
<proteinExistence type="predicted"/>
<keyword evidence="1" id="KW-0472">Membrane</keyword>
<keyword evidence="1" id="KW-0812">Transmembrane</keyword>
<dbReference type="GO" id="GO:0016020">
    <property type="term" value="C:membrane"/>
    <property type="evidence" value="ECO:0007669"/>
    <property type="project" value="TreeGrafter"/>
</dbReference>
<evidence type="ECO:0000313" key="4">
    <source>
        <dbReference type="RefSeq" id="XP_034284937.1"/>
    </source>
</evidence>
<evidence type="ECO:0000259" key="2">
    <source>
        <dbReference type="Pfam" id="PF01553"/>
    </source>
</evidence>
<dbReference type="SUPFAM" id="SSF69593">
    <property type="entry name" value="Glycerol-3-phosphate (1)-acyltransferase"/>
    <property type="match status" value="1"/>
</dbReference>
<accession>A0A6P9CP06</accession>
<dbReference type="GO" id="GO:0016746">
    <property type="term" value="F:acyltransferase activity"/>
    <property type="evidence" value="ECO:0007669"/>
    <property type="project" value="InterPro"/>
</dbReference>
<gene>
    <name evidence="4" type="primary">LOC117672413</name>
</gene>
<dbReference type="GeneID" id="117672413"/>
<feature type="transmembrane region" description="Helical" evidence="1">
    <location>
        <begin position="28"/>
        <end position="56"/>
    </location>
</feature>
<feature type="domain" description="Phospholipid/glycerol acyltransferase" evidence="2">
    <location>
        <begin position="100"/>
        <end position="223"/>
    </location>
</feature>
<evidence type="ECO:0000256" key="1">
    <source>
        <dbReference type="SAM" id="Phobius"/>
    </source>
</evidence>
<name>A0A6P9CP06_PANGU</name>
<dbReference type="RefSeq" id="XP_034284937.1">
    <property type="nucleotide sequence ID" value="XM_034429046.1"/>
</dbReference>
<reference evidence="4" key="1">
    <citation type="submission" date="2025-08" db="UniProtKB">
        <authorList>
            <consortium name="RefSeq"/>
        </authorList>
    </citation>
    <scope>IDENTIFICATION</scope>
    <source>
        <tissue evidence="4">Blood</tissue>
    </source>
</reference>
<dbReference type="Proteomes" id="UP001652622">
    <property type="component" value="Unplaced"/>
</dbReference>
<dbReference type="OMA" id="PTRERCI"/>
<evidence type="ECO:0000313" key="3">
    <source>
        <dbReference type="Proteomes" id="UP001652622"/>
    </source>
</evidence>
<dbReference type="CDD" id="cd07987">
    <property type="entry name" value="LPLAT_MGAT-like"/>
    <property type="match status" value="1"/>
</dbReference>
<organism evidence="3 4">
    <name type="scientific">Pantherophis guttatus</name>
    <name type="common">Corn snake</name>
    <name type="synonym">Elaphe guttata</name>
    <dbReference type="NCBI Taxonomy" id="94885"/>
    <lineage>
        <taxon>Eukaryota</taxon>
        <taxon>Metazoa</taxon>
        <taxon>Chordata</taxon>
        <taxon>Craniata</taxon>
        <taxon>Vertebrata</taxon>
        <taxon>Euteleostomi</taxon>
        <taxon>Lepidosauria</taxon>
        <taxon>Squamata</taxon>
        <taxon>Bifurcata</taxon>
        <taxon>Unidentata</taxon>
        <taxon>Episquamata</taxon>
        <taxon>Toxicofera</taxon>
        <taxon>Serpentes</taxon>
        <taxon>Colubroidea</taxon>
        <taxon>Colubridae</taxon>
        <taxon>Colubrinae</taxon>
        <taxon>Pantherophis</taxon>
    </lineage>
</organism>
<dbReference type="KEGG" id="pgut:117672413"/>
<keyword evidence="1" id="KW-1133">Transmembrane helix</keyword>
<keyword evidence="3" id="KW-1185">Reference proteome</keyword>
<dbReference type="Pfam" id="PF01553">
    <property type="entry name" value="Acyltransferase"/>
    <property type="match status" value="1"/>
</dbReference>
<sequence length="319" mass="37214">MIVENIYCTLGNEFTIWSTYILEGCAGFIVYSLTLIVILIILYYPLMFGLFLMFLYNAILSVWKRIGNLPDDINSKKWDKPKRFLTLAAKWHGKILHSYEVSGVENLPKEPAIIVYYHGAFPMDNYFFVHKIYRLTGKFLYSVIDHTLFNVPGINLFLTLHYTYHPTRERCINLLKEGHQLTVAPGGLREQNYGSNHYKLIWGKRRGFAHIAINAKVPIIPVFTQNIREGYITYGNIRPMRWLYEQNRWLAFPLYGMFPVKLITHIGKPIPYDPDVTAEKLAEKTQRAIEALQNKHQKIPGSILHALKQCFETRNKEKQ</sequence>
<dbReference type="PANTHER" id="PTHR22753:SF23">
    <property type="entry name" value="TRANSMEMBRANE PROTEIN 68"/>
    <property type="match status" value="1"/>
</dbReference>
<dbReference type="InParanoid" id="A0A6P9CP06"/>